<dbReference type="InterPro" id="IPR029052">
    <property type="entry name" value="Metallo-depent_PP-like"/>
</dbReference>
<name>A0A5P3X982_PARBF</name>
<dbReference type="Pfam" id="PF02872">
    <property type="entry name" value="5_nucleotid_C"/>
    <property type="match status" value="2"/>
</dbReference>
<dbReference type="Proteomes" id="UP000326961">
    <property type="component" value="Chromosome"/>
</dbReference>
<dbReference type="InterPro" id="IPR006179">
    <property type="entry name" value="5_nucleotidase/apyrase"/>
</dbReference>
<dbReference type="GO" id="GO:0009166">
    <property type="term" value="P:nucleotide catabolic process"/>
    <property type="evidence" value="ECO:0007669"/>
    <property type="project" value="InterPro"/>
</dbReference>
<evidence type="ECO:0000313" key="5">
    <source>
        <dbReference type="Proteomes" id="UP000326961"/>
    </source>
</evidence>
<dbReference type="EMBL" id="CP032452">
    <property type="protein sequence ID" value="QEZ67848.1"/>
    <property type="molecule type" value="Genomic_DNA"/>
</dbReference>
<dbReference type="GO" id="GO:0000166">
    <property type="term" value="F:nucleotide binding"/>
    <property type="evidence" value="ECO:0007669"/>
    <property type="project" value="InterPro"/>
</dbReference>
<dbReference type="PROSITE" id="PS00786">
    <property type="entry name" value="5_NUCLEOTIDASE_2"/>
    <property type="match status" value="1"/>
</dbReference>
<accession>A0A5P3X982</accession>
<dbReference type="Pfam" id="PF00149">
    <property type="entry name" value="Metallophos"/>
    <property type="match status" value="2"/>
</dbReference>
<dbReference type="Gene3D" id="3.90.780.10">
    <property type="entry name" value="5'-Nucleotidase, C-terminal domain"/>
    <property type="match status" value="2"/>
</dbReference>
<reference evidence="4 5" key="1">
    <citation type="submission" date="2018-09" db="EMBL/GenBank/DDBJ databases">
        <title>A clostridial neurotoxin that targets Anopheles mosquitoes.</title>
        <authorList>
            <person name="Contreras E."/>
            <person name="Masuyer G."/>
            <person name="Qureshi N."/>
            <person name="Chawla S."/>
            <person name="Lim H.L."/>
            <person name="Chen J."/>
            <person name="Stenmark P."/>
            <person name="Gill S."/>
        </authorList>
    </citation>
    <scope>NUCLEOTIDE SEQUENCE [LARGE SCALE GENOMIC DNA]</scope>
    <source>
        <strain evidence="4 5">Cbm</strain>
    </source>
</reference>
<protein>
    <submittedName>
        <fullName evidence="4">Bifunctional 2',3'-cyclic-nucleotide 2'-phosphodiesterase/3'-nucleotidase</fullName>
    </submittedName>
</protein>
<dbReference type="InterPro" id="IPR004843">
    <property type="entry name" value="Calcineurin-like_PHP"/>
</dbReference>
<dbReference type="PANTHER" id="PTHR11575:SF24">
    <property type="entry name" value="5'-NUCLEOTIDASE"/>
    <property type="match status" value="1"/>
</dbReference>
<dbReference type="AlphaFoldDB" id="A0A5P3X982"/>
<organism evidence="4 5">
    <name type="scientific">Paraclostridium bifermentans</name>
    <name type="common">Clostridium bifermentans</name>
    <dbReference type="NCBI Taxonomy" id="1490"/>
    <lineage>
        <taxon>Bacteria</taxon>
        <taxon>Bacillati</taxon>
        <taxon>Bacillota</taxon>
        <taxon>Clostridia</taxon>
        <taxon>Peptostreptococcales</taxon>
        <taxon>Peptostreptococcaceae</taxon>
        <taxon>Paraclostridium</taxon>
    </lineage>
</organism>
<sequence length="1217" mass="135360">MSYKKGVKRLAAIAISAGVIAPIMQPTVVEAAKKKNSTVDFRIMATTDLHANIMDHDYFTDKQDPNMGLSRLSTIIEKSKKEVDKDTKNKNIDNSILVDNGDVIQGNPLSTVYAMNEETKVKQGEKYPVYEALDILGYDATTLGNHEFNYGLDFLKQITKKNVMRTNIVNANVLDNNGKNIFDPYNIINETVIDSNGKKQKVKIGITGVVPPQILNWDKKNLQGKVKVEDMKTSVEKITKELKEKHKVDIVIALAHTGTGESDEHIMNSENAAYQLTKVKGLDVVVAGHSHSTTQTEMNGVQIIQPANWGKELGIVDLKLEQKGKTWVVNDKESKVSRKNVKELNPENNPIITENKDLKKAHEATIEFINKPVGETTKELNSFFSLVSDNESVELVAQAQKWYAKNKIEQGQDELKQYKDLPILSAAAPFKAGGREFNDATNYVDIKSGELKIKDLSNLYVYDNTISILKINGAQIKEWLEMTSGMYNTINPTSNEDQQLFNPAYRSYNFDSIEGLTYEIDVTKKAKYDGNGNTINQDSQRISNLKHNGKNLDPNQEFLVVTNNYRASGTFPGIKDAQVVYSSPDENRQAVMDYIKETGKITPSKDNNWKIKPVKTNAKVLFNSHKNGESYLNDIPSVKKVKDLDNEMATYAYDLSKGEGDKNTVDVQLLSFNDLHGQFDVDSKLGGGIDNLSAYIKKLQSENKNTLTLSAGDAVGGSPAVTALKQDQPTLEIMKEMNVDVVTTGNHEYDEGTSELARIIQGGTHSTGLNWEGSQNFNWVTANVVANKDMKFGNKEVKKGEPILSPYTIKEFDGVKVGVIGIVTTDTARKVVPEGIKDVDFIDEVSAIDKYTKELQQQGVKTIIVLSHVPALTDKDTGKLVDLEGSSDIYDISQKVNDEVDVIMAADNHQFANSVVKREGKDDIVVTQAYSKSTNISDIDLVIDKESGDVVSSKSEILPIDPKNISADKAVTLMVQKAREDVKPLLERKVGFAEEFISRNIEGVNGESELGRMIADAQLWAAKEKGEDVQISMMNIGGVRADLQQGDVTYEDVYTIQPFGNDLTKLTLSGSQLKTILETQNIHDWVIGMQQGKYNRPRMLQVEGFTYKWHPELVNGNWVVKVDSINLKDENKTQVTDDMKINTVANIFLAQGGDGFTTFKEEKYEVIMSDLEAFEKYTEAFSKLDSDNDGTTGLNKPDINKNPNLVNLDQNFDGKID</sequence>
<gene>
    <name evidence="4" type="ORF">D4A35_02455</name>
</gene>
<evidence type="ECO:0000313" key="4">
    <source>
        <dbReference type="EMBL" id="QEZ67848.1"/>
    </source>
</evidence>
<keyword evidence="1" id="KW-0732">Signal</keyword>
<dbReference type="PRINTS" id="PR01607">
    <property type="entry name" value="APYRASEFAMLY"/>
</dbReference>
<dbReference type="GO" id="GO:0008253">
    <property type="term" value="F:5'-nucleotidase activity"/>
    <property type="evidence" value="ECO:0007669"/>
    <property type="project" value="TreeGrafter"/>
</dbReference>
<evidence type="ECO:0000256" key="1">
    <source>
        <dbReference type="ARBA" id="ARBA00022729"/>
    </source>
</evidence>
<evidence type="ECO:0000259" key="3">
    <source>
        <dbReference type="Pfam" id="PF02872"/>
    </source>
</evidence>
<dbReference type="GO" id="GO:0046872">
    <property type="term" value="F:metal ion binding"/>
    <property type="evidence" value="ECO:0007669"/>
    <property type="project" value="InterPro"/>
</dbReference>
<dbReference type="SUPFAM" id="SSF56300">
    <property type="entry name" value="Metallo-dependent phosphatases"/>
    <property type="match status" value="2"/>
</dbReference>
<dbReference type="NCBIfam" id="NF006938">
    <property type="entry name" value="PRK09420.1"/>
    <property type="match status" value="1"/>
</dbReference>
<evidence type="ECO:0000259" key="2">
    <source>
        <dbReference type="Pfam" id="PF00149"/>
    </source>
</evidence>
<dbReference type="InterPro" id="IPR036907">
    <property type="entry name" value="5'-Nucleotdase_C_sf"/>
</dbReference>
<dbReference type="RefSeq" id="WP_150885697.1">
    <property type="nucleotide sequence ID" value="NZ_CP032452.1"/>
</dbReference>
<feature type="domain" description="5'-Nucleotidase C-terminal" evidence="3">
    <location>
        <begin position="373"/>
        <end position="569"/>
    </location>
</feature>
<proteinExistence type="predicted"/>
<dbReference type="InterPro" id="IPR008334">
    <property type="entry name" value="5'-Nucleotdase_C"/>
</dbReference>
<dbReference type="GO" id="GO:0008768">
    <property type="term" value="F:UDP-sugar diphosphatase activity"/>
    <property type="evidence" value="ECO:0007669"/>
    <property type="project" value="TreeGrafter"/>
</dbReference>
<feature type="domain" description="Calcineurin-like phosphoesterase" evidence="2">
    <location>
        <begin position="672"/>
        <end position="910"/>
    </location>
</feature>
<dbReference type="GO" id="GO:0030288">
    <property type="term" value="C:outer membrane-bounded periplasmic space"/>
    <property type="evidence" value="ECO:0007669"/>
    <property type="project" value="TreeGrafter"/>
</dbReference>
<dbReference type="PANTHER" id="PTHR11575">
    <property type="entry name" value="5'-NUCLEOTIDASE-RELATED"/>
    <property type="match status" value="1"/>
</dbReference>
<dbReference type="InterPro" id="IPR006146">
    <property type="entry name" value="5'-Nucleotdase_CS"/>
</dbReference>
<dbReference type="Gene3D" id="3.60.21.10">
    <property type="match status" value="2"/>
</dbReference>
<dbReference type="SUPFAM" id="SSF55816">
    <property type="entry name" value="5'-nucleotidase (syn. UDP-sugar hydrolase), C-terminal domain"/>
    <property type="match status" value="2"/>
</dbReference>
<feature type="domain" description="5'-Nucleotidase C-terminal" evidence="3">
    <location>
        <begin position="1003"/>
        <end position="1161"/>
    </location>
</feature>
<feature type="domain" description="Calcineurin-like phosphoesterase" evidence="2">
    <location>
        <begin position="41"/>
        <end position="292"/>
    </location>
</feature>